<evidence type="ECO:0000256" key="1">
    <source>
        <dbReference type="ARBA" id="ARBA00004141"/>
    </source>
</evidence>
<feature type="transmembrane region" description="Helical" evidence="6">
    <location>
        <begin position="323"/>
        <end position="341"/>
    </location>
</feature>
<evidence type="ECO:0000259" key="7">
    <source>
        <dbReference type="PROSITE" id="PS50850"/>
    </source>
</evidence>
<protein>
    <recommendedName>
        <fullName evidence="7">Major facilitator superfamily (MFS) profile domain-containing protein</fullName>
    </recommendedName>
</protein>
<feature type="transmembrane region" description="Helical" evidence="6">
    <location>
        <begin position="142"/>
        <end position="162"/>
    </location>
</feature>
<evidence type="ECO:0000256" key="2">
    <source>
        <dbReference type="ARBA" id="ARBA00022692"/>
    </source>
</evidence>
<feature type="transmembrane region" description="Helical" evidence="6">
    <location>
        <begin position="174"/>
        <end position="194"/>
    </location>
</feature>
<dbReference type="PANTHER" id="PTHR23501">
    <property type="entry name" value="MAJOR FACILITATOR SUPERFAMILY"/>
    <property type="match status" value="1"/>
</dbReference>
<gene>
    <name evidence="8" type="ORF">K458DRAFT_415576</name>
</gene>
<proteinExistence type="predicted"/>
<feature type="transmembrane region" description="Helical" evidence="6">
    <location>
        <begin position="12"/>
        <end position="32"/>
    </location>
</feature>
<dbReference type="AlphaFoldDB" id="A0A6G1J9W8"/>
<dbReference type="Gene3D" id="1.20.1720.10">
    <property type="entry name" value="Multidrug resistance protein D"/>
    <property type="match status" value="1"/>
</dbReference>
<feature type="transmembrane region" description="Helical" evidence="6">
    <location>
        <begin position="241"/>
        <end position="263"/>
    </location>
</feature>
<dbReference type="PANTHER" id="PTHR23501:SF199">
    <property type="entry name" value="MFS EFFLUX TRANSPORTER INPD-RELATED"/>
    <property type="match status" value="1"/>
</dbReference>
<dbReference type="InterPro" id="IPR020846">
    <property type="entry name" value="MFS_dom"/>
</dbReference>
<dbReference type="Pfam" id="PF07690">
    <property type="entry name" value="MFS_1"/>
    <property type="match status" value="1"/>
</dbReference>
<evidence type="ECO:0000256" key="3">
    <source>
        <dbReference type="ARBA" id="ARBA00022989"/>
    </source>
</evidence>
<keyword evidence="3 6" id="KW-1133">Transmembrane helix</keyword>
<feature type="compositionally biased region" description="Low complexity" evidence="5">
    <location>
        <begin position="530"/>
        <end position="542"/>
    </location>
</feature>
<dbReference type="InterPro" id="IPR036259">
    <property type="entry name" value="MFS_trans_sf"/>
</dbReference>
<feature type="domain" description="Major facilitator superfamily (MFS) profile" evidence="7">
    <location>
        <begin position="19"/>
        <end position="472"/>
    </location>
</feature>
<evidence type="ECO:0000256" key="5">
    <source>
        <dbReference type="SAM" id="MobiDB-lite"/>
    </source>
</evidence>
<feature type="transmembrane region" description="Helical" evidence="6">
    <location>
        <begin position="109"/>
        <end position="130"/>
    </location>
</feature>
<evidence type="ECO:0000256" key="6">
    <source>
        <dbReference type="SAM" id="Phobius"/>
    </source>
</evidence>
<dbReference type="FunFam" id="1.20.1720.10:FF:000012">
    <property type="entry name" value="MFS toxin efflux pump (AflT)"/>
    <property type="match status" value="1"/>
</dbReference>
<feature type="compositionally biased region" description="Basic and acidic residues" evidence="5">
    <location>
        <begin position="543"/>
        <end position="552"/>
    </location>
</feature>
<dbReference type="EMBL" id="MU005575">
    <property type="protein sequence ID" value="KAF2687326.1"/>
    <property type="molecule type" value="Genomic_DNA"/>
</dbReference>
<dbReference type="CDD" id="cd17502">
    <property type="entry name" value="MFS_Azr1_MDR_like"/>
    <property type="match status" value="1"/>
</dbReference>
<feature type="transmembrane region" description="Helical" evidence="6">
    <location>
        <begin position="84"/>
        <end position="103"/>
    </location>
</feature>
<keyword evidence="9" id="KW-1185">Reference proteome</keyword>
<dbReference type="GO" id="GO:0022857">
    <property type="term" value="F:transmembrane transporter activity"/>
    <property type="evidence" value="ECO:0007669"/>
    <property type="project" value="InterPro"/>
</dbReference>
<evidence type="ECO:0000313" key="9">
    <source>
        <dbReference type="Proteomes" id="UP000799291"/>
    </source>
</evidence>
<dbReference type="Gene3D" id="1.20.1250.20">
    <property type="entry name" value="MFS general substrate transporter like domains"/>
    <property type="match status" value="1"/>
</dbReference>
<feature type="transmembrane region" description="Helical" evidence="6">
    <location>
        <begin position="487"/>
        <end position="508"/>
    </location>
</feature>
<name>A0A6G1J9W8_9PLEO</name>
<dbReference type="InterPro" id="IPR011701">
    <property type="entry name" value="MFS"/>
</dbReference>
<feature type="transmembrane region" description="Helical" evidence="6">
    <location>
        <begin position="283"/>
        <end position="303"/>
    </location>
</feature>
<reference evidence="8" key="1">
    <citation type="journal article" date="2020" name="Stud. Mycol.">
        <title>101 Dothideomycetes genomes: a test case for predicting lifestyles and emergence of pathogens.</title>
        <authorList>
            <person name="Haridas S."/>
            <person name="Albert R."/>
            <person name="Binder M."/>
            <person name="Bloem J."/>
            <person name="Labutti K."/>
            <person name="Salamov A."/>
            <person name="Andreopoulos B."/>
            <person name="Baker S."/>
            <person name="Barry K."/>
            <person name="Bills G."/>
            <person name="Bluhm B."/>
            <person name="Cannon C."/>
            <person name="Castanera R."/>
            <person name="Culley D."/>
            <person name="Daum C."/>
            <person name="Ezra D."/>
            <person name="Gonzalez J."/>
            <person name="Henrissat B."/>
            <person name="Kuo A."/>
            <person name="Liang C."/>
            <person name="Lipzen A."/>
            <person name="Lutzoni F."/>
            <person name="Magnuson J."/>
            <person name="Mondo S."/>
            <person name="Nolan M."/>
            <person name="Ohm R."/>
            <person name="Pangilinan J."/>
            <person name="Park H.-J."/>
            <person name="Ramirez L."/>
            <person name="Alfaro M."/>
            <person name="Sun H."/>
            <person name="Tritt A."/>
            <person name="Yoshinaga Y."/>
            <person name="Zwiers L.-H."/>
            <person name="Turgeon B."/>
            <person name="Goodwin S."/>
            <person name="Spatafora J."/>
            <person name="Crous P."/>
            <person name="Grigoriev I."/>
        </authorList>
    </citation>
    <scope>NUCLEOTIDE SEQUENCE</scope>
    <source>
        <strain evidence="8">CBS 122367</strain>
    </source>
</reference>
<keyword evidence="4 6" id="KW-0472">Membrane</keyword>
<feature type="transmembrane region" description="Helical" evidence="6">
    <location>
        <begin position="378"/>
        <end position="397"/>
    </location>
</feature>
<evidence type="ECO:0000313" key="8">
    <source>
        <dbReference type="EMBL" id="KAF2687326.1"/>
    </source>
</evidence>
<dbReference type="OrthoDB" id="10021397at2759"/>
<comment type="subcellular location">
    <subcellularLocation>
        <location evidence="1">Membrane</location>
        <topology evidence="1">Multi-pass membrane protein</topology>
    </subcellularLocation>
</comment>
<evidence type="ECO:0000256" key="4">
    <source>
        <dbReference type="ARBA" id="ARBA00023136"/>
    </source>
</evidence>
<accession>A0A6G1J9W8</accession>
<organism evidence="8 9">
    <name type="scientific">Lentithecium fluviatile CBS 122367</name>
    <dbReference type="NCBI Taxonomy" id="1168545"/>
    <lineage>
        <taxon>Eukaryota</taxon>
        <taxon>Fungi</taxon>
        <taxon>Dikarya</taxon>
        <taxon>Ascomycota</taxon>
        <taxon>Pezizomycotina</taxon>
        <taxon>Dothideomycetes</taxon>
        <taxon>Pleosporomycetidae</taxon>
        <taxon>Pleosporales</taxon>
        <taxon>Massarineae</taxon>
        <taxon>Lentitheciaceae</taxon>
        <taxon>Lentithecium</taxon>
    </lineage>
</organism>
<feature type="region of interest" description="Disordered" evidence="5">
    <location>
        <begin position="519"/>
        <end position="553"/>
    </location>
</feature>
<dbReference type="PROSITE" id="PS50850">
    <property type="entry name" value="MFS"/>
    <property type="match status" value="1"/>
</dbReference>
<feature type="transmembrane region" description="Helical" evidence="6">
    <location>
        <begin position="54"/>
        <end position="72"/>
    </location>
</feature>
<dbReference type="Proteomes" id="UP000799291">
    <property type="component" value="Unassembled WGS sequence"/>
</dbReference>
<feature type="transmembrane region" description="Helical" evidence="6">
    <location>
        <begin position="215"/>
        <end position="235"/>
    </location>
</feature>
<sequence length="566" mass="61904">MASLTDSERYITGWRLVVIITSLFFGTFLLALDTTIINVAIPKITTDFRALDDVAWYGSAYLVTLTALQPVYGSMYKFFDASVVYRISIIIFEVGSVLCAAASSSSMFIVGRALAGFGGAGLLQGALSIISQVIPLEKRPMYMGIVISVFGISVCIGPPLGGVFTEHSSWRWCFWINLPIGVVVLALITIFLRIRSMDNEYRTLSFRKKLMNMDPLGCVVLIGALVCLLLALQWGGQTKPWGSITIIGLFIGFLILTICFVAVQWWVGDRALIPLRVFRQRSIWTGAMVLFCIGASTYINTFFLPFYFQAVHGIGPVASGVDFIPFLLPQIFAVGIVGLIVARFWGHYVPIMIVGELICVVGTSFLTQLEIDTSTVKWATYLVVAGAGMGMAMQLPYTAVQLTLPEKDIPTGNAIAVLSQQLGGAIAISLGQTITLTTIVDQLPSQVPQLSPHAVMQAGAAGLTMIARTPEQLLALRIVWNEAISRTMILSVVVVAASVPFTMGMNWLDARKVAKEKKAEEEDRKQLVQPTTSVTHVTPVTPTDEKRDEEMKWSLPPIEVDKFEIV</sequence>
<dbReference type="GO" id="GO:0005886">
    <property type="term" value="C:plasma membrane"/>
    <property type="evidence" value="ECO:0007669"/>
    <property type="project" value="TreeGrafter"/>
</dbReference>
<keyword evidence="2 6" id="KW-0812">Transmembrane</keyword>
<dbReference type="SUPFAM" id="SSF103473">
    <property type="entry name" value="MFS general substrate transporter"/>
    <property type="match status" value="2"/>
</dbReference>